<dbReference type="CDD" id="cd00117">
    <property type="entry name" value="TFP"/>
    <property type="match status" value="1"/>
</dbReference>
<reference evidence="2 3" key="1">
    <citation type="submission" date="2024-11" db="EMBL/GenBank/DDBJ databases">
        <title>Chromosome-level genome assembly of the freshwater bivalve Anodonta woodiana.</title>
        <authorList>
            <person name="Chen X."/>
        </authorList>
    </citation>
    <scope>NUCLEOTIDE SEQUENCE [LARGE SCALE GENOMIC DNA]</scope>
    <source>
        <strain evidence="2">MN2024</strain>
        <tissue evidence="2">Gills</tissue>
    </source>
</reference>
<evidence type="ECO:0000256" key="1">
    <source>
        <dbReference type="SAM" id="Phobius"/>
    </source>
</evidence>
<dbReference type="EMBL" id="JBJQND010000005">
    <property type="protein sequence ID" value="KAL3875395.1"/>
    <property type="molecule type" value="Genomic_DNA"/>
</dbReference>
<sequence>MKKLGYCVQVITLYITFLWTPGMYDRFLSTRVLRVETFGRFTSQSRDCVDTCSNHCGIWGDESDIEKCYTCCSTDLCNKSISADRFRPDTILLVGLVLVACEFVHSNNSGSI</sequence>
<dbReference type="SUPFAM" id="SSF57302">
    <property type="entry name" value="Snake toxin-like"/>
    <property type="match status" value="1"/>
</dbReference>
<dbReference type="AlphaFoldDB" id="A0ABD3WS81"/>
<accession>A0ABD3WS81</accession>
<keyword evidence="1" id="KW-1133">Transmembrane helix</keyword>
<dbReference type="Proteomes" id="UP001634394">
    <property type="component" value="Unassembled WGS sequence"/>
</dbReference>
<dbReference type="InterPro" id="IPR045860">
    <property type="entry name" value="Snake_toxin-like_sf"/>
</dbReference>
<protein>
    <recommendedName>
        <fullName evidence="4">Snake toxin/toxin-like domain-containing protein</fullName>
    </recommendedName>
</protein>
<evidence type="ECO:0008006" key="4">
    <source>
        <dbReference type="Google" id="ProtNLM"/>
    </source>
</evidence>
<organism evidence="2 3">
    <name type="scientific">Sinanodonta woodiana</name>
    <name type="common">Chinese pond mussel</name>
    <name type="synonym">Anodonta woodiana</name>
    <dbReference type="NCBI Taxonomy" id="1069815"/>
    <lineage>
        <taxon>Eukaryota</taxon>
        <taxon>Metazoa</taxon>
        <taxon>Spiralia</taxon>
        <taxon>Lophotrochozoa</taxon>
        <taxon>Mollusca</taxon>
        <taxon>Bivalvia</taxon>
        <taxon>Autobranchia</taxon>
        <taxon>Heteroconchia</taxon>
        <taxon>Palaeoheterodonta</taxon>
        <taxon>Unionida</taxon>
        <taxon>Unionoidea</taxon>
        <taxon>Unionidae</taxon>
        <taxon>Unioninae</taxon>
        <taxon>Sinanodonta</taxon>
    </lineage>
</organism>
<evidence type="ECO:0000313" key="2">
    <source>
        <dbReference type="EMBL" id="KAL3875395.1"/>
    </source>
</evidence>
<feature type="transmembrane region" description="Helical" evidence="1">
    <location>
        <begin position="6"/>
        <end position="24"/>
    </location>
</feature>
<gene>
    <name evidence="2" type="ORF">ACJMK2_033347</name>
</gene>
<evidence type="ECO:0000313" key="3">
    <source>
        <dbReference type="Proteomes" id="UP001634394"/>
    </source>
</evidence>
<proteinExistence type="predicted"/>
<keyword evidence="3" id="KW-1185">Reference proteome</keyword>
<keyword evidence="1" id="KW-0812">Transmembrane</keyword>
<name>A0ABD3WS81_SINWO</name>
<keyword evidence="1" id="KW-0472">Membrane</keyword>
<comment type="caution">
    <text evidence="2">The sequence shown here is derived from an EMBL/GenBank/DDBJ whole genome shotgun (WGS) entry which is preliminary data.</text>
</comment>